<dbReference type="Proteomes" id="UP000002508">
    <property type="component" value="Chromosome"/>
</dbReference>
<dbReference type="STRING" id="326427.Cagg_1121"/>
<dbReference type="REBASE" id="19760">
    <property type="entry name" value="CagVIIIP"/>
</dbReference>
<gene>
    <name evidence="1" type="ordered locus">Cagg_1121</name>
</gene>
<protein>
    <submittedName>
        <fullName evidence="1">Uncharacterized protein</fullName>
    </submittedName>
</protein>
<dbReference type="KEGG" id="cag:Cagg_1121"/>
<dbReference type="AlphaFoldDB" id="B8G774"/>
<accession>B8G774</accession>
<evidence type="ECO:0000313" key="2">
    <source>
        <dbReference type="Proteomes" id="UP000002508"/>
    </source>
</evidence>
<reference evidence="1" key="1">
    <citation type="submission" date="2008-12" db="EMBL/GenBank/DDBJ databases">
        <title>Complete sequence of Chloroflexus aggregans DSM 9485.</title>
        <authorList>
            <consortium name="US DOE Joint Genome Institute"/>
            <person name="Lucas S."/>
            <person name="Copeland A."/>
            <person name="Lapidus A."/>
            <person name="Glavina del Rio T."/>
            <person name="Dalin E."/>
            <person name="Tice H."/>
            <person name="Pitluck S."/>
            <person name="Foster B."/>
            <person name="Larimer F."/>
            <person name="Land M."/>
            <person name="Hauser L."/>
            <person name="Kyrpides N."/>
            <person name="Mikhailova N."/>
            <person name="Bryant D."/>
            <person name="Richardson P."/>
        </authorList>
    </citation>
    <scope>NUCLEOTIDE SEQUENCE</scope>
    <source>
        <strain evidence="1">DSM 9485</strain>
    </source>
</reference>
<organism evidence="1 2">
    <name type="scientific">Chloroflexus aggregans (strain MD-66 / DSM 9485)</name>
    <dbReference type="NCBI Taxonomy" id="326427"/>
    <lineage>
        <taxon>Bacteria</taxon>
        <taxon>Bacillati</taxon>
        <taxon>Chloroflexota</taxon>
        <taxon>Chloroflexia</taxon>
        <taxon>Chloroflexales</taxon>
        <taxon>Chloroflexineae</taxon>
        <taxon>Chloroflexaceae</taxon>
        <taxon>Chloroflexus</taxon>
    </lineage>
</organism>
<keyword evidence="2" id="KW-1185">Reference proteome</keyword>
<name>B8G774_CHLAD</name>
<evidence type="ECO:0000313" key="1">
    <source>
        <dbReference type="EMBL" id="ACL24031.1"/>
    </source>
</evidence>
<dbReference type="OrthoDB" id="445530at2"/>
<dbReference type="EMBL" id="CP001337">
    <property type="protein sequence ID" value="ACL24031.1"/>
    <property type="molecule type" value="Genomic_DNA"/>
</dbReference>
<sequence>MNDKYLKILIQPLQTCLQYQPKFGLGEKNGLTLPEFRQLYGSDPFYAWFGLDHPLLYAAHRAAGGITSIYRQIGIGVERLFREILKDTLSLSDTDVQWSYAIDVLGGKQRILSLDARIPLESIKDETVKSRITNWMFAVADDLSIEQSIRPMLKGIVFEVRQGYKSKDSKRQNADITNAATAYTKGYLPCLVVLSSQIDEDIRLRYQNEKWSLLTGHFNNNPRQSIYAFMKDVIGYDLADFFKQNSEIIRQEVVKVLEHLLTAEHGDTRA</sequence>
<dbReference type="HOGENOM" id="CLU_089240_0_0_0"/>
<dbReference type="eggNOG" id="ENOG502Z89A">
    <property type="taxonomic scope" value="Bacteria"/>
</dbReference>
<dbReference type="RefSeq" id="WP_012616395.1">
    <property type="nucleotide sequence ID" value="NC_011831.1"/>
</dbReference>
<proteinExistence type="predicted"/>